<gene>
    <name evidence="5" type="ORF">HKK74_22735</name>
</gene>
<keyword evidence="2" id="KW-0238">DNA-binding</keyword>
<evidence type="ECO:0000313" key="5">
    <source>
        <dbReference type="EMBL" id="MBC6468289.1"/>
    </source>
</evidence>
<dbReference type="InterPro" id="IPR018060">
    <property type="entry name" value="HTH_AraC"/>
</dbReference>
<evidence type="ECO:0000259" key="4">
    <source>
        <dbReference type="PROSITE" id="PS01124"/>
    </source>
</evidence>
<keyword evidence="6" id="KW-1185">Reference proteome</keyword>
<keyword evidence="3" id="KW-0804">Transcription</keyword>
<sequence length="271" mass="29483">MTDADLDSTRGILRTRTALEHFTLDRQPPAEPLRPYVEHFWVLRWDLRGRDPHRQQVLTHPSVHLTFVTDRPARITGIVTGLFTEQIEGAGRVVGARFRPGGFRPFLGGPVSAITDRTLAVTEVFGAAGGDLEDRVTAADEPAPAIAAIEDFLVARIPEPDPALAEVTAAIDRITADPSILRVGELAALLGIGTRRLQRLFNDYVGAGPKWVIRRCRMHEAAHLADAGTDMDWAAIAADLGYADQAHFTRDFTATVGTSPAQYARSCADDG</sequence>
<dbReference type="Gene3D" id="1.10.10.60">
    <property type="entry name" value="Homeodomain-like"/>
    <property type="match status" value="1"/>
</dbReference>
<dbReference type="InterPro" id="IPR050204">
    <property type="entry name" value="AraC_XylS_family_regulators"/>
</dbReference>
<proteinExistence type="predicted"/>
<dbReference type="Pfam" id="PF20240">
    <property type="entry name" value="DUF6597"/>
    <property type="match status" value="1"/>
</dbReference>
<comment type="caution">
    <text evidence="5">The sequence shown here is derived from an EMBL/GenBank/DDBJ whole genome shotgun (WGS) entry which is preliminary data.</text>
</comment>
<accession>A0ABR7LTW2</accession>
<evidence type="ECO:0000256" key="3">
    <source>
        <dbReference type="ARBA" id="ARBA00023163"/>
    </source>
</evidence>
<dbReference type="SMART" id="SM00342">
    <property type="entry name" value="HTH_ARAC"/>
    <property type="match status" value="1"/>
</dbReference>
<dbReference type="RefSeq" id="WP_187245309.1">
    <property type="nucleotide sequence ID" value="NZ_BAAAOK010000015.1"/>
</dbReference>
<keyword evidence="1" id="KW-0805">Transcription regulation</keyword>
<evidence type="ECO:0000313" key="6">
    <source>
        <dbReference type="Proteomes" id="UP000805614"/>
    </source>
</evidence>
<dbReference type="Pfam" id="PF12833">
    <property type="entry name" value="HTH_18"/>
    <property type="match status" value="1"/>
</dbReference>
<name>A0ABR7LTW2_9ACTN</name>
<feature type="domain" description="HTH araC/xylS-type" evidence="4">
    <location>
        <begin position="165"/>
        <end position="266"/>
    </location>
</feature>
<reference evidence="5 6" key="1">
    <citation type="submission" date="2020-06" db="EMBL/GenBank/DDBJ databases">
        <title>Actinomadura xiongansis sp. nov., isolated from soil of Baiyangdian.</title>
        <authorList>
            <person name="Zhang X."/>
        </authorList>
    </citation>
    <scope>NUCLEOTIDE SEQUENCE [LARGE SCALE GENOMIC DNA]</scope>
    <source>
        <strain evidence="5 6">HBUM206468</strain>
    </source>
</reference>
<dbReference type="SUPFAM" id="SSF46689">
    <property type="entry name" value="Homeodomain-like"/>
    <property type="match status" value="1"/>
</dbReference>
<dbReference type="PANTHER" id="PTHR46796">
    <property type="entry name" value="HTH-TYPE TRANSCRIPTIONAL ACTIVATOR RHAS-RELATED"/>
    <property type="match status" value="1"/>
</dbReference>
<evidence type="ECO:0000256" key="1">
    <source>
        <dbReference type="ARBA" id="ARBA00023015"/>
    </source>
</evidence>
<dbReference type="InterPro" id="IPR009057">
    <property type="entry name" value="Homeodomain-like_sf"/>
</dbReference>
<dbReference type="Proteomes" id="UP000805614">
    <property type="component" value="Unassembled WGS sequence"/>
</dbReference>
<evidence type="ECO:0000256" key="2">
    <source>
        <dbReference type="ARBA" id="ARBA00023125"/>
    </source>
</evidence>
<dbReference type="EMBL" id="JABVEC010000018">
    <property type="protein sequence ID" value="MBC6468289.1"/>
    <property type="molecule type" value="Genomic_DNA"/>
</dbReference>
<protein>
    <submittedName>
        <fullName evidence="5">AraC family transcriptional regulator</fullName>
    </submittedName>
</protein>
<dbReference type="PROSITE" id="PS01124">
    <property type="entry name" value="HTH_ARAC_FAMILY_2"/>
    <property type="match status" value="1"/>
</dbReference>
<dbReference type="PANTHER" id="PTHR46796:SF15">
    <property type="entry name" value="BLL1074 PROTEIN"/>
    <property type="match status" value="1"/>
</dbReference>
<organism evidence="5 6">
    <name type="scientific">Actinomadura alba</name>
    <dbReference type="NCBI Taxonomy" id="406431"/>
    <lineage>
        <taxon>Bacteria</taxon>
        <taxon>Bacillati</taxon>
        <taxon>Actinomycetota</taxon>
        <taxon>Actinomycetes</taxon>
        <taxon>Streptosporangiales</taxon>
        <taxon>Thermomonosporaceae</taxon>
        <taxon>Actinomadura</taxon>
    </lineage>
</organism>
<dbReference type="InterPro" id="IPR046532">
    <property type="entry name" value="DUF6597"/>
</dbReference>